<keyword evidence="1" id="KW-0732">Signal</keyword>
<dbReference type="SUPFAM" id="SSF53335">
    <property type="entry name" value="S-adenosyl-L-methionine-dependent methyltransferases"/>
    <property type="match status" value="1"/>
</dbReference>
<proteinExistence type="predicted"/>
<keyword evidence="3" id="KW-1185">Reference proteome</keyword>
<evidence type="ECO:0000313" key="3">
    <source>
        <dbReference type="Proteomes" id="UP001501323"/>
    </source>
</evidence>
<reference evidence="3" key="1">
    <citation type="journal article" date="2019" name="Int. J. Syst. Evol. Microbiol.">
        <title>The Global Catalogue of Microorganisms (GCM) 10K type strain sequencing project: providing services to taxonomists for standard genome sequencing and annotation.</title>
        <authorList>
            <consortium name="The Broad Institute Genomics Platform"/>
            <consortium name="The Broad Institute Genome Sequencing Center for Infectious Disease"/>
            <person name="Wu L."/>
            <person name="Ma J."/>
        </authorList>
    </citation>
    <scope>NUCLEOTIDE SEQUENCE [LARGE SCALE GENOMIC DNA]</scope>
    <source>
        <strain evidence="3">JCM 18392</strain>
    </source>
</reference>
<dbReference type="EMBL" id="BAABJY010000001">
    <property type="protein sequence ID" value="GAA4856624.1"/>
    <property type="molecule type" value="Genomic_DNA"/>
</dbReference>
<comment type="caution">
    <text evidence="2">The sequence shown here is derived from an EMBL/GenBank/DDBJ whole genome shotgun (WGS) entry which is preliminary data.</text>
</comment>
<protein>
    <submittedName>
        <fullName evidence="2">Class I SAM-dependent methyltransferase</fullName>
    </submittedName>
</protein>
<dbReference type="Gene3D" id="3.40.50.150">
    <property type="entry name" value="Vaccinia Virus protein VP39"/>
    <property type="match status" value="1"/>
</dbReference>
<feature type="chain" id="PRO_5045438245" evidence="1">
    <location>
        <begin position="27"/>
        <end position="287"/>
    </location>
</feature>
<dbReference type="InterPro" id="IPR016980">
    <property type="entry name" value="S-AdoMet-dep_MeTrfase_Alr7345"/>
</dbReference>
<dbReference type="GO" id="GO:0032259">
    <property type="term" value="P:methylation"/>
    <property type="evidence" value="ECO:0007669"/>
    <property type="project" value="UniProtKB-KW"/>
</dbReference>
<dbReference type="PIRSF" id="PIRSF031679">
    <property type="entry name" value="Mtase_Alr7345_prd"/>
    <property type="match status" value="1"/>
</dbReference>
<dbReference type="CDD" id="cd02440">
    <property type="entry name" value="AdoMet_MTases"/>
    <property type="match status" value="1"/>
</dbReference>
<keyword evidence="2" id="KW-0808">Transferase</keyword>
<feature type="signal peptide" evidence="1">
    <location>
        <begin position="1"/>
        <end position="26"/>
    </location>
</feature>
<dbReference type="InterPro" id="IPR029063">
    <property type="entry name" value="SAM-dependent_MTases_sf"/>
</dbReference>
<dbReference type="Proteomes" id="UP001501323">
    <property type="component" value="Unassembled WGS sequence"/>
</dbReference>
<dbReference type="GO" id="GO:0008168">
    <property type="term" value="F:methyltransferase activity"/>
    <property type="evidence" value="ECO:0007669"/>
    <property type="project" value="UniProtKB-KW"/>
</dbReference>
<keyword evidence="2" id="KW-0489">Methyltransferase</keyword>
<evidence type="ECO:0000313" key="2">
    <source>
        <dbReference type="EMBL" id="GAA4856624.1"/>
    </source>
</evidence>
<sequence length="287" mass="30863">MQRTAALASILTLVLAGCAGSPPASSEPSAPLVSNAMGAALDEAIANPARSPDNVARDAWRHPKETLSFFMVRPGQTVIEITPGGGWYAEILAPYLRDQGRYVAAVPDPSAFEAGRQRDYYANSKAELEAKFAAAPAQFDRATLVAYDPKAPRFGAPGSADVVLTFRNVHNWRMAGQAAGMFQGFFDVLRPGGVLGVVEHRANGDVPDDDKSGYVGQAQVIALAEAAGFRLDGQSEVNANPRDTKDHPNGVWMLPPVKRHDPEDAQKYMSIGESDRMTLRFVKPAQE</sequence>
<name>A0ABP9DQ78_9GAMM</name>
<organism evidence="2 3">
    <name type="scientific">Luteimonas vadosa</name>
    <dbReference type="NCBI Taxonomy" id="1165507"/>
    <lineage>
        <taxon>Bacteria</taxon>
        <taxon>Pseudomonadati</taxon>
        <taxon>Pseudomonadota</taxon>
        <taxon>Gammaproteobacteria</taxon>
        <taxon>Lysobacterales</taxon>
        <taxon>Lysobacteraceae</taxon>
        <taxon>Luteimonas</taxon>
    </lineage>
</organism>
<gene>
    <name evidence="2" type="ORF">GCM10023332_05370</name>
</gene>
<accession>A0ABP9DQ78</accession>
<evidence type="ECO:0000256" key="1">
    <source>
        <dbReference type="SAM" id="SignalP"/>
    </source>
</evidence>
<dbReference type="RefSeq" id="WP_345293947.1">
    <property type="nucleotide sequence ID" value="NZ_BAABJY010000001.1"/>
</dbReference>
<dbReference type="PROSITE" id="PS51257">
    <property type="entry name" value="PROKAR_LIPOPROTEIN"/>
    <property type="match status" value="1"/>
</dbReference>